<dbReference type="GeneID" id="61639512"/>
<evidence type="ECO:0000313" key="4">
    <source>
        <dbReference type="Proteomes" id="UP000248640"/>
    </source>
</evidence>
<dbReference type="EMBL" id="LS483372">
    <property type="protein sequence ID" value="SQF92209.1"/>
    <property type="molecule type" value="Genomic_DNA"/>
</dbReference>
<evidence type="ECO:0000256" key="1">
    <source>
        <dbReference type="SAM" id="MobiDB-lite"/>
    </source>
</evidence>
<feature type="transmembrane region" description="Helical" evidence="2">
    <location>
        <begin position="182"/>
        <end position="207"/>
    </location>
</feature>
<evidence type="ECO:0000313" key="3">
    <source>
        <dbReference type="EMBL" id="SQF92209.1"/>
    </source>
</evidence>
<keyword evidence="2" id="KW-0472">Membrane</keyword>
<protein>
    <submittedName>
        <fullName evidence="3">Uncharacterized protein</fullName>
    </submittedName>
</protein>
<feature type="compositionally biased region" description="Polar residues" evidence="1">
    <location>
        <begin position="219"/>
        <end position="237"/>
    </location>
</feature>
<sequence length="237" mass="26433">MDLFSIPPTVYVALGAIIAALLAGFFSYVNLVSAKENKVSEFRLAWIDGLREEVSAFTAAIQVLAKHEETFMDLRQNTWPNVSEYDLEVKWIEKSESLFSKCIENMSKIQLRLNPDHVKLLKGHESNLMDALKLSRDCFNNSDYAGALNGCEAIRDTAAPLLKQTWETVKLGELGYRKIRKYALFTVAGGFYLIFTISIILGAYAMLARTPTKEGIDASQATHSNSAHSSEQQANTK</sequence>
<keyword evidence="2" id="KW-0812">Transmembrane</keyword>
<reference evidence="3 4" key="1">
    <citation type="submission" date="2018-06" db="EMBL/GenBank/DDBJ databases">
        <authorList>
            <consortium name="Pathogen Informatics"/>
            <person name="Doyle S."/>
        </authorList>
    </citation>
    <scope>NUCLEOTIDE SEQUENCE [LARGE SCALE GENOMIC DNA]</scope>
    <source>
        <strain evidence="3 4">NCTC10038</strain>
    </source>
</reference>
<gene>
    <name evidence="3" type="ORF">NCTC10038_03640</name>
</gene>
<accession>A0A8B4I8B9</accession>
<dbReference type="RefSeq" id="WP_053256726.1">
    <property type="nucleotide sequence ID" value="NZ_CBCRXZ010000011.1"/>
</dbReference>
<dbReference type="AlphaFoldDB" id="A0A8B4I8B9"/>
<evidence type="ECO:0000256" key="2">
    <source>
        <dbReference type="SAM" id="Phobius"/>
    </source>
</evidence>
<feature type="transmembrane region" description="Helical" evidence="2">
    <location>
        <begin position="12"/>
        <end position="33"/>
    </location>
</feature>
<name>A0A8B4I8B9_PSEFL</name>
<dbReference type="Proteomes" id="UP000248640">
    <property type="component" value="Chromosome 1"/>
</dbReference>
<organism evidence="3 4">
    <name type="scientific">Pseudomonas fluorescens</name>
    <dbReference type="NCBI Taxonomy" id="294"/>
    <lineage>
        <taxon>Bacteria</taxon>
        <taxon>Pseudomonadati</taxon>
        <taxon>Pseudomonadota</taxon>
        <taxon>Gammaproteobacteria</taxon>
        <taxon>Pseudomonadales</taxon>
        <taxon>Pseudomonadaceae</taxon>
        <taxon>Pseudomonas</taxon>
    </lineage>
</organism>
<keyword evidence="2" id="KW-1133">Transmembrane helix</keyword>
<feature type="region of interest" description="Disordered" evidence="1">
    <location>
        <begin position="217"/>
        <end position="237"/>
    </location>
</feature>
<proteinExistence type="predicted"/>